<reference evidence="1 2" key="1">
    <citation type="submission" date="2019-05" db="EMBL/GenBank/DDBJ databases">
        <title>Another draft genome of Portunus trituberculatus and its Hox gene families provides insights of decapod evolution.</title>
        <authorList>
            <person name="Jeong J.-H."/>
            <person name="Song I."/>
            <person name="Kim S."/>
            <person name="Choi T."/>
            <person name="Kim D."/>
            <person name="Ryu S."/>
            <person name="Kim W."/>
        </authorList>
    </citation>
    <scope>NUCLEOTIDE SEQUENCE [LARGE SCALE GENOMIC DNA]</scope>
    <source>
        <tissue evidence="1">Muscle</tissue>
    </source>
</reference>
<protein>
    <submittedName>
        <fullName evidence="1">Uncharacterized protein</fullName>
    </submittedName>
</protein>
<accession>A0A5B7CGL5</accession>
<organism evidence="1 2">
    <name type="scientific">Portunus trituberculatus</name>
    <name type="common">Swimming crab</name>
    <name type="synonym">Neptunus trituberculatus</name>
    <dbReference type="NCBI Taxonomy" id="210409"/>
    <lineage>
        <taxon>Eukaryota</taxon>
        <taxon>Metazoa</taxon>
        <taxon>Ecdysozoa</taxon>
        <taxon>Arthropoda</taxon>
        <taxon>Crustacea</taxon>
        <taxon>Multicrustacea</taxon>
        <taxon>Malacostraca</taxon>
        <taxon>Eumalacostraca</taxon>
        <taxon>Eucarida</taxon>
        <taxon>Decapoda</taxon>
        <taxon>Pleocyemata</taxon>
        <taxon>Brachyura</taxon>
        <taxon>Eubrachyura</taxon>
        <taxon>Portunoidea</taxon>
        <taxon>Portunidae</taxon>
        <taxon>Portuninae</taxon>
        <taxon>Portunus</taxon>
    </lineage>
</organism>
<dbReference type="AlphaFoldDB" id="A0A5B7CGL5"/>
<evidence type="ECO:0000313" key="2">
    <source>
        <dbReference type="Proteomes" id="UP000324222"/>
    </source>
</evidence>
<gene>
    <name evidence="1" type="ORF">E2C01_001037</name>
</gene>
<sequence>MERERSLNKRRLLEPLRDTISLKELNILMWLIRHCHLDKAAVGVIHKVSPGSTPSCPRGVSKLMPVWFCCAGEGAYQKDLKKNNEYH</sequence>
<proteinExistence type="predicted"/>
<evidence type="ECO:0000313" key="1">
    <source>
        <dbReference type="EMBL" id="MPC08450.1"/>
    </source>
</evidence>
<comment type="caution">
    <text evidence="1">The sequence shown here is derived from an EMBL/GenBank/DDBJ whole genome shotgun (WGS) entry which is preliminary data.</text>
</comment>
<dbReference type="EMBL" id="VSRR010000031">
    <property type="protein sequence ID" value="MPC08450.1"/>
    <property type="molecule type" value="Genomic_DNA"/>
</dbReference>
<keyword evidence="2" id="KW-1185">Reference proteome</keyword>
<name>A0A5B7CGL5_PORTR</name>
<dbReference type="Proteomes" id="UP000324222">
    <property type="component" value="Unassembled WGS sequence"/>
</dbReference>